<dbReference type="InterPro" id="IPR052967">
    <property type="entry name" value="Stress_Response_Assoc"/>
</dbReference>
<accession>A0A0B1Q8F8</accession>
<evidence type="ECO:0000259" key="2">
    <source>
        <dbReference type="Pfam" id="PF09557"/>
    </source>
</evidence>
<evidence type="ECO:0000313" key="3">
    <source>
        <dbReference type="EMBL" id="KHJ55115.1"/>
    </source>
</evidence>
<feature type="region of interest" description="Disordered" evidence="1">
    <location>
        <begin position="261"/>
        <end position="302"/>
    </location>
</feature>
<dbReference type="STRING" id="370622.LA66_00015"/>
<sequence length="302" mass="33073">MSESYGTRTLTAFFDSRADAQDAAGRLRTLGIADGSIRIVGDESRSTTTTYERSDEDKGFWESLGDLFLPDDDRATYAEGLRRGGTLLTVSDIPAGLYDETLDILDDEGSVDVDTRSESWRSEGWSGEGYGTASTGVSDTTLAAGSAGVTGSSAYAANTTSSESLTGGRDEEVIPVVEEQLRVGKRDVNLGRVRVRSYVVEEPVSEAVNLREDRVIVERRPVDRAISGTETFTDRVIEAEEHVEEAVISKEARVKEEIALRRESEERTETVSDTVRHTEVEVEDDRTASETDRLSGTKPLDR</sequence>
<dbReference type="Proteomes" id="UP000030826">
    <property type="component" value="Unassembled WGS sequence"/>
</dbReference>
<dbReference type="OrthoDB" id="7204249at2"/>
<reference evidence="3 4" key="1">
    <citation type="submission" date="2014-09" db="EMBL/GenBank/DDBJ databases">
        <title>Isolation and characterization of Aurantimonas altamirensis ON-56566 from clinical sample following a dog bite.</title>
        <authorList>
            <person name="Eshaghi A."/>
            <person name="Li A."/>
            <person name="Shahinas D."/>
            <person name="Bahn P."/>
            <person name="Kus J.V."/>
            <person name="Patel S.N."/>
        </authorList>
    </citation>
    <scope>NUCLEOTIDE SEQUENCE [LARGE SCALE GENOMIC DNA]</scope>
    <source>
        <strain evidence="3 4">ON-56566</strain>
    </source>
</reference>
<name>A0A0B1Q8F8_9HYPH</name>
<dbReference type="RefSeq" id="WP_039187798.1">
    <property type="nucleotide sequence ID" value="NZ_JRFJ01000001.1"/>
</dbReference>
<gene>
    <name evidence="3" type="ORF">LA66_00015</name>
</gene>
<comment type="caution">
    <text evidence="3">The sequence shown here is derived from an EMBL/GenBank/DDBJ whole genome shotgun (WGS) entry which is preliminary data.</text>
</comment>
<evidence type="ECO:0000256" key="1">
    <source>
        <dbReference type="SAM" id="MobiDB-lite"/>
    </source>
</evidence>
<dbReference type="InterPro" id="IPR019060">
    <property type="entry name" value="DUF2382"/>
</dbReference>
<dbReference type="Pfam" id="PF09557">
    <property type="entry name" value="DUF2382"/>
    <property type="match status" value="1"/>
</dbReference>
<dbReference type="PANTHER" id="PTHR38463">
    <property type="entry name" value="STRESS RESPONSE PROTEIN YSNF"/>
    <property type="match status" value="1"/>
</dbReference>
<proteinExistence type="predicted"/>
<feature type="region of interest" description="Disordered" evidence="1">
    <location>
        <begin position="152"/>
        <end position="171"/>
    </location>
</feature>
<dbReference type="AlphaFoldDB" id="A0A0B1Q8F8"/>
<dbReference type="PANTHER" id="PTHR38463:SF1">
    <property type="entry name" value="STRESS RESPONSE PROTEIN YSNF"/>
    <property type="match status" value="1"/>
</dbReference>
<feature type="domain" description="DUF2382" evidence="2">
    <location>
        <begin position="174"/>
        <end position="282"/>
    </location>
</feature>
<dbReference type="EMBL" id="JRFJ01000001">
    <property type="protein sequence ID" value="KHJ55115.1"/>
    <property type="molecule type" value="Genomic_DNA"/>
</dbReference>
<feature type="region of interest" description="Disordered" evidence="1">
    <location>
        <begin position="115"/>
        <end position="137"/>
    </location>
</feature>
<organism evidence="3 4">
    <name type="scientific">Aureimonas altamirensis</name>
    <dbReference type="NCBI Taxonomy" id="370622"/>
    <lineage>
        <taxon>Bacteria</taxon>
        <taxon>Pseudomonadati</taxon>
        <taxon>Pseudomonadota</taxon>
        <taxon>Alphaproteobacteria</taxon>
        <taxon>Hyphomicrobiales</taxon>
        <taxon>Aurantimonadaceae</taxon>
        <taxon>Aureimonas</taxon>
    </lineage>
</organism>
<protein>
    <recommendedName>
        <fullName evidence="2">DUF2382 domain-containing protein</fullName>
    </recommendedName>
</protein>
<evidence type="ECO:0000313" key="4">
    <source>
        <dbReference type="Proteomes" id="UP000030826"/>
    </source>
</evidence>